<proteinExistence type="predicted"/>
<evidence type="ECO:0000313" key="2">
    <source>
        <dbReference type="EMBL" id="CAG8712041.1"/>
    </source>
</evidence>
<dbReference type="EMBL" id="CAJVPP010010838">
    <property type="protein sequence ID" value="CAG8712041.1"/>
    <property type="molecule type" value="Genomic_DNA"/>
</dbReference>
<evidence type="ECO:0000259" key="1">
    <source>
        <dbReference type="Pfam" id="PF05699"/>
    </source>
</evidence>
<name>A0A9N9N8X9_FUNMO</name>
<evidence type="ECO:0000313" key="3">
    <source>
        <dbReference type="Proteomes" id="UP000789375"/>
    </source>
</evidence>
<keyword evidence="3" id="KW-1185">Reference proteome</keyword>
<feature type="domain" description="HAT C-terminal dimerisation" evidence="1">
    <location>
        <begin position="2"/>
        <end position="38"/>
    </location>
</feature>
<dbReference type="Proteomes" id="UP000789375">
    <property type="component" value="Unassembled WGS sequence"/>
</dbReference>
<dbReference type="Pfam" id="PF05699">
    <property type="entry name" value="Dimer_Tnp_hAT"/>
    <property type="match status" value="1"/>
</dbReference>
<dbReference type="InterPro" id="IPR008906">
    <property type="entry name" value="HATC_C_dom"/>
</dbReference>
<dbReference type="SUPFAM" id="SSF53098">
    <property type="entry name" value="Ribonuclease H-like"/>
    <property type="match status" value="1"/>
</dbReference>
<gene>
    <name evidence="2" type="ORF">FMOSSE_LOCUS14392</name>
</gene>
<dbReference type="AlphaFoldDB" id="A0A9N9N8X9"/>
<dbReference type="GO" id="GO:0046983">
    <property type="term" value="F:protein dimerization activity"/>
    <property type="evidence" value="ECO:0007669"/>
    <property type="project" value="InterPro"/>
</dbReference>
<accession>A0A9N9N8X9</accession>
<organism evidence="2 3">
    <name type="scientific">Funneliformis mosseae</name>
    <name type="common">Endomycorrhizal fungus</name>
    <name type="synonym">Glomus mosseae</name>
    <dbReference type="NCBI Taxonomy" id="27381"/>
    <lineage>
        <taxon>Eukaryota</taxon>
        <taxon>Fungi</taxon>
        <taxon>Fungi incertae sedis</taxon>
        <taxon>Mucoromycota</taxon>
        <taxon>Glomeromycotina</taxon>
        <taxon>Glomeromycetes</taxon>
        <taxon>Glomerales</taxon>
        <taxon>Glomeraceae</taxon>
        <taxon>Funneliformis</taxon>
    </lineage>
</organism>
<comment type="caution">
    <text evidence="2">The sequence shown here is derived from an EMBL/GenBank/DDBJ whole genome shotgun (WGS) entry which is preliminary data.</text>
</comment>
<sequence>QIVRDYLCIQATNVALKQAFLVAGLVISPLRNRLKAEIARNSN</sequence>
<dbReference type="InterPro" id="IPR012337">
    <property type="entry name" value="RNaseH-like_sf"/>
</dbReference>
<feature type="non-terminal residue" evidence="2">
    <location>
        <position position="1"/>
    </location>
</feature>
<reference evidence="2" key="1">
    <citation type="submission" date="2021-06" db="EMBL/GenBank/DDBJ databases">
        <authorList>
            <person name="Kallberg Y."/>
            <person name="Tangrot J."/>
            <person name="Rosling A."/>
        </authorList>
    </citation>
    <scope>NUCLEOTIDE SEQUENCE</scope>
    <source>
        <strain evidence="2">87-6 pot B 2015</strain>
    </source>
</reference>
<protein>
    <submittedName>
        <fullName evidence="2">15923_t:CDS:1</fullName>
    </submittedName>
</protein>